<gene>
    <name evidence="2" type="ORF">SAMN05444373_100120</name>
</gene>
<keyword evidence="3" id="KW-1185">Reference proteome</keyword>
<dbReference type="AlphaFoldDB" id="A0A1M6AFL2"/>
<dbReference type="GO" id="GO:0006813">
    <property type="term" value="P:potassium ion transport"/>
    <property type="evidence" value="ECO:0007669"/>
    <property type="project" value="InterPro"/>
</dbReference>
<dbReference type="PROSITE" id="PS51202">
    <property type="entry name" value="RCK_C"/>
    <property type="match status" value="1"/>
</dbReference>
<feature type="domain" description="RCK C-terminal" evidence="1">
    <location>
        <begin position="1"/>
        <end position="70"/>
    </location>
</feature>
<reference evidence="2 3" key="1">
    <citation type="submission" date="2016-11" db="EMBL/GenBank/DDBJ databases">
        <authorList>
            <person name="Varghese N."/>
            <person name="Submissions S."/>
        </authorList>
    </citation>
    <scope>NUCLEOTIDE SEQUENCE [LARGE SCALE GENOMIC DNA]</scope>
    <source>
        <strain evidence="2 3">DSM 19027</strain>
    </source>
</reference>
<dbReference type="Proteomes" id="UP000324781">
    <property type="component" value="Unassembled WGS sequence"/>
</dbReference>
<organism evidence="2 3">
    <name type="scientific">Thermoclostridium caenicola</name>
    <dbReference type="NCBI Taxonomy" id="659425"/>
    <lineage>
        <taxon>Bacteria</taxon>
        <taxon>Bacillati</taxon>
        <taxon>Bacillota</taxon>
        <taxon>Clostridia</taxon>
        <taxon>Eubacteriales</taxon>
        <taxon>Oscillospiraceae</taxon>
        <taxon>Thermoclostridium</taxon>
    </lineage>
</organism>
<name>A0A1M6AFL2_9FIRM</name>
<dbReference type="Pfam" id="PF02080">
    <property type="entry name" value="TrkA_C"/>
    <property type="match status" value="1"/>
</dbReference>
<dbReference type="Gene3D" id="3.30.70.1450">
    <property type="entry name" value="Regulator of K+ conductance, C-terminal domain"/>
    <property type="match status" value="1"/>
</dbReference>
<dbReference type="RefSeq" id="WP_243133128.1">
    <property type="nucleotide sequence ID" value="NZ_DAONMB010000019.1"/>
</dbReference>
<evidence type="ECO:0000313" key="2">
    <source>
        <dbReference type="EMBL" id="SHI35201.1"/>
    </source>
</evidence>
<dbReference type="GO" id="GO:0008324">
    <property type="term" value="F:monoatomic cation transmembrane transporter activity"/>
    <property type="evidence" value="ECO:0007669"/>
    <property type="project" value="InterPro"/>
</dbReference>
<dbReference type="EMBL" id="FQZP01000001">
    <property type="protein sequence ID" value="SHI35201.1"/>
    <property type="molecule type" value="Genomic_DNA"/>
</dbReference>
<proteinExistence type="predicted"/>
<dbReference type="SUPFAM" id="SSF116726">
    <property type="entry name" value="TrkA C-terminal domain-like"/>
    <property type="match status" value="1"/>
</dbReference>
<evidence type="ECO:0000313" key="3">
    <source>
        <dbReference type="Proteomes" id="UP000324781"/>
    </source>
</evidence>
<accession>A0A1M6AFL2</accession>
<sequence length="70" mass="7966">MLSEVVVSKKSQACDRKIMDMKLPKEAMIMSVIRGNETIVPNGQTVLRERDTLFIICKQSCQKAIVDYFS</sequence>
<evidence type="ECO:0000259" key="1">
    <source>
        <dbReference type="PROSITE" id="PS51202"/>
    </source>
</evidence>
<protein>
    <submittedName>
        <fullName evidence="2">TrkA-C domain-containing protein</fullName>
    </submittedName>
</protein>
<dbReference type="InterPro" id="IPR036721">
    <property type="entry name" value="RCK_C_sf"/>
</dbReference>
<dbReference type="InterPro" id="IPR006037">
    <property type="entry name" value="RCK_C"/>
</dbReference>